<name>A0A0P1NYI7_9BACT</name>
<dbReference type="GO" id="GO:0043571">
    <property type="term" value="P:maintenance of CRISPR repeat elements"/>
    <property type="evidence" value="ECO:0007669"/>
    <property type="project" value="InterPro"/>
</dbReference>
<dbReference type="InterPro" id="IPR021124">
    <property type="entry name" value="CRISPR-assoc_prot_Cas5"/>
</dbReference>
<keyword evidence="3" id="KW-1185">Reference proteome</keyword>
<dbReference type="NCBIfam" id="TIGR02593">
    <property type="entry name" value="CRISPR_cas5"/>
    <property type="match status" value="1"/>
</dbReference>
<proteinExistence type="predicted"/>
<evidence type="ECO:0000313" key="3">
    <source>
        <dbReference type="Proteomes" id="UP000199197"/>
    </source>
</evidence>
<dbReference type="AlphaFoldDB" id="A0A0P1NYI7"/>
<reference evidence="3" key="1">
    <citation type="submission" date="2015-11" db="EMBL/GenBank/DDBJ databases">
        <authorList>
            <person name="Varghese N."/>
        </authorList>
    </citation>
    <scope>NUCLEOTIDE SEQUENCE [LARGE SCALE GENOMIC DNA]</scope>
    <source>
        <strain evidence="3">JGI-23</strain>
    </source>
</reference>
<evidence type="ECO:0000313" key="2">
    <source>
        <dbReference type="EMBL" id="CUT04199.1"/>
    </source>
</evidence>
<keyword evidence="1" id="KW-0051">Antiviral defense</keyword>
<dbReference type="NCBIfam" id="TIGR01895">
    <property type="entry name" value="cas_Cas5t"/>
    <property type="match status" value="1"/>
</dbReference>
<protein>
    <submittedName>
        <fullName evidence="2">CRISPR-associated protein, Cas5t family</fullName>
    </submittedName>
</protein>
<dbReference type="InterPro" id="IPR013422">
    <property type="entry name" value="CRISPR-assoc_prot_Cas5_N"/>
</dbReference>
<dbReference type="InterPro" id="IPR013337">
    <property type="entry name" value="CRISPR-assoc_prot_Cas5_Tneap"/>
</dbReference>
<dbReference type="GO" id="GO:0051607">
    <property type="term" value="P:defense response to virus"/>
    <property type="evidence" value="ECO:0007669"/>
    <property type="project" value="UniProtKB-KW"/>
</dbReference>
<dbReference type="EMBL" id="CZVW01000021">
    <property type="protein sequence ID" value="CUT04199.1"/>
    <property type="molecule type" value="Genomic_DNA"/>
</dbReference>
<dbReference type="Gene3D" id="3.30.70.2660">
    <property type="match status" value="1"/>
</dbReference>
<sequence>MIALKLKIYQPQAHYRIPFTYQRRHTYPIPPYSTVIGFLCNVLGIRNYKNDREPCKNQNCNCDYHKLKKIKISICGTFESKTTEYIWFRNLSKESHISRFGYPQNRYVSGHIEHPGGQMPVSIDILNNVRLWIYLYHEEREFLEKIKSSIENPQKRIYPLHLGRAEDWIVIEELNFIDLKETGIGGNFKKFIWIPKETFPKNQFDFEKVEGILYKLPTFYSLKNGIRDFQYIDVKLNEGEIDASKWKIKFYIDEKENVPVFLANLGG</sequence>
<dbReference type="Proteomes" id="UP000199197">
    <property type="component" value="Unassembled WGS sequence"/>
</dbReference>
<gene>
    <name evidence="2" type="ORF">JGI23_01664</name>
</gene>
<accession>A0A0P1NYI7</accession>
<organism evidence="2 3">
    <name type="scientific">Candidatus Chryseopegocella kryptomonas</name>
    <dbReference type="NCBI Taxonomy" id="1633643"/>
    <lineage>
        <taxon>Bacteria</taxon>
        <taxon>Pseudomonadati</taxon>
        <taxon>Candidatus Kryptoniota</taxon>
        <taxon>Candidatus Chryseopegocella</taxon>
    </lineage>
</organism>
<evidence type="ECO:0000256" key="1">
    <source>
        <dbReference type="ARBA" id="ARBA00023118"/>
    </source>
</evidence>
<dbReference type="RefSeq" id="WP_092350776.1">
    <property type="nucleotide sequence ID" value="NZ_CZVW01000021.1"/>
</dbReference>
<dbReference type="Pfam" id="PF09704">
    <property type="entry name" value="Cas_Cas5d"/>
    <property type="match status" value="1"/>
</dbReference>
<dbReference type="OrthoDB" id="9782505at2"/>